<keyword evidence="2" id="KW-1133">Transmembrane helix</keyword>
<evidence type="ECO:0000256" key="2">
    <source>
        <dbReference type="SAM" id="Phobius"/>
    </source>
</evidence>
<evidence type="ECO:0000256" key="1">
    <source>
        <dbReference type="SAM" id="MobiDB-lite"/>
    </source>
</evidence>
<proteinExistence type="predicted"/>
<sequence>MTTKTMNGEARETRTKRPPTDLELMMYVDGELEGERLREVRQALARDSVLRSKVAALSLASSIVGENAENGAAEIDLTDGIMARIAADKSPTHDARDAAPALMEAPVERKDAEVKPLLRPGFGKTAAKSAPSNDNSRGIFALAAIAVAAAAGLMIWGRMDVGTPHSQGAPVAAVTTPEELPAAPAPTPAEAPRAAESEAQDGDAEPGVAVAAVDFGTKIGTIFYVPAEAATSNHTTTVVWLADDSAGGEQ</sequence>
<comment type="caution">
    <text evidence="3">The sequence shown here is derived from an EMBL/GenBank/DDBJ whole genome shotgun (WGS) entry which is preliminary data.</text>
</comment>
<evidence type="ECO:0000313" key="4">
    <source>
        <dbReference type="Proteomes" id="UP001151081"/>
    </source>
</evidence>
<gene>
    <name evidence="3" type="ORF">KEG57_01485</name>
</gene>
<keyword evidence="2" id="KW-0472">Membrane</keyword>
<organism evidence="3 4">
    <name type="scientific">Polyangium jinanense</name>
    <dbReference type="NCBI Taxonomy" id="2829994"/>
    <lineage>
        <taxon>Bacteria</taxon>
        <taxon>Pseudomonadati</taxon>
        <taxon>Myxococcota</taxon>
        <taxon>Polyangia</taxon>
        <taxon>Polyangiales</taxon>
        <taxon>Polyangiaceae</taxon>
        <taxon>Polyangium</taxon>
    </lineage>
</organism>
<dbReference type="AlphaFoldDB" id="A0A9X3X0F6"/>
<evidence type="ECO:0000313" key="3">
    <source>
        <dbReference type="EMBL" id="MDC3979151.1"/>
    </source>
</evidence>
<dbReference type="RefSeq" id="WP_272458025.1">
    <property type="nucleotide sequence ID" value="NZ_JAGTJJ010000001.1"/>
</dbReference>
<feature type="transmembrane region" description="Helical" evidence="2">
    <location>
        <begin position="138"/>
        <end position="157"/>
    </location>
</feature>
<keyword evidence="2" id="KW-0812">Transmembrane</keyword>
<accession>A0A9X3X0F6</accession>
<dbReference type="EMBL" id="JAGTJJ010000001">
    <property type="protein sequence ID" value="MDC3979151.1"/>
    <property type="molecule type" value="Genomic_DNA"/>
</dbReference>
<keyword evidence="4" id="KW-1185">Reference proteome</keyword>
<name>A0A9X3X0F6_9BACT</name>
<dbReference type="Proteomes" id="UP001151081">
    <property type="component" value="Unassembled WGS sequence"/>
</dbReference>
<reference evidence="3 4" key="1">
    <citation type="submission" date="2021-04" db="EMBL/GenBank/DDBJ databases">
        <title>Genome analysis of Polyangium sp.</title>
        <authorList>
            <person name="Li Y."/>
            <person name="Wang J."/>
        </authorList>
    </citation>
    <scope>NUCLEOTIDE SEQUENCE [LARGE SCALE GENOMIC DNA]</scope>
    <source>
        <strain evidence="3 4">SDU14</strain>
    </source>
</reference>
<feature type="region of interest" description="Disordered" evidence="1">
    <location>
        <begin position="179"/>
        <end position="205"/>
    </location>
</feature>
<protein>
    <submittedName>
        <fullName evidence="3">Uncharacterized protein</fullName>
    </submittedName>
</protein>